<name>A0A1I0DTK6_9ACTN</name>
<sequence>MRRSCLPSGDAVRGARYPQEAPSHRTGDIVVPRWQAPAMTTARDLALLRLVAQRVAGPPPATATKAVRLLTCVQGQDLPGALTSVALRTAERTRAGVEAALDGGEVVRSWPMRGTLHLLPAEDLSWMLDLLGPRVLAGAAQRRAALGLTEAEAERARELVTAALTGGRRCGRKELLAVVADGGVAVTGQRGYHLLWYLAQTGTLCMGPMAGGEQAFVLLDEWVTAPRRLDRDTGLAELALRYFRGHGPATVADLARWAGLPLTDVRAGVAAVRDRLAAVEVDGREHLLAPETPDLLAEHRADAAGLFLLPGFDEFVLGYADRSCAVPPEFADRIVPGGNGVFRPTVVHRGRVLGTWAWQGRGARRSVTATPFTTFPDEVAAAIPAAAAALP</sequence>
<reference evidence="3" key="1">
    <citation type="submission" date="2016-10" db="EMBL/GenBank/DDBJ databases">
        <authorList>
            <person name="Varghese N."/>
            <person name="Submissions S."/>
        </authorList>
    </citation>
    <scope>NUCLEOTIDE SEQUENCE [LARGE SCALE GENOMIC DNA]</scope>
    <source>
        <strain evidence="3">DSM 44209</strain>
    </source>
</reference>
<dbReference type="InterPro" id="IPR009351">
    <property type="entry name" value="AlkZ-like"/>
</dbReference>
<dbReference type="Proteomes" id="UP000198507">
    <property type="component" value="Unassembled WGS sequence"/>
</dbReference>
<gene>
    <name evidence="2" type="ORF">SAMN04488546_2105</name>
</gene>
<organism evidence="2 3">
    <name type="scientific">Geodermatophilus poikilotrophus</name>
    <dbReference type="NCBI Taxonomy" id="1333667"/>
    <lineage>
        <taxon>Bacteria</taxon>
        <taxon>Bacillati</taxon>
        <taxon>Actinomycetota</taxon>
        <taxon>Actinomycetes</taxon>
        <taxon>Geodermatophilales</taxon>
        <taxon>Geodermatophilaceae</taxon>
        <taxon>Geodermatophilus</taxon>
    </lineage>
</organism>
<dbReference type="PANTHER" id="PTHR38479:SF2">
    <property type="entry name" value="WINGED HELIX DNA-BINDING DOMAIN-CONTAINING PROTEIN"/>
    <property type="match status" value="1"/>
</dbReference>
<evidence type="ECO:0000313" key="3">
    <source>
        <dbReference type="Proteomes" id="UP000198507"/>
    </source>
</evidence>
<keyword evidence="2" id="KW-0238">DNA-binding</keyword>
<dbReference type="GO" id="GO:0003677">
    <property type="term" value="F:DNA binding"/>
    <property type="evidence" value="ECO:0007669"/>
    <property type="project" value="UniProtKB-KW"/>
</dbReference>
<proteinExistence type="predicted"/>
<dbReference type="EMBL" id="FOIE01000004">
    <property type="protein sequence ID" value="SET35143.1"/>
    <property type="molecule type" value="Genomic_DNA"/>
</dbReference>
<dbReference type="Pfam" id="PF06224">
    <property type="entry name" value="AlkZ-like"/>
    <property type="match status" value="1"/>
</dbReference>
<accession>A0A1I0DTK6</accession>
<evidence type="ECO:0000256" key="1">
    <source>
        <dbReference type="SAM" id="MobiDB-lite"/>
    </source>
</evidence>
<keyword evidence="3" id="KW-1185">Reference proteome</keyword>
<evidence type="ECO:0000313" key="2">
    <source>
        <dbReference type="EMBL" id="SET35143.1"/>
    </source>
</evidence>
<feature type="region of interest" description="Disordered" evidence="1">
    <location>
        <begin position="1"/>
        <end position="25"/>
    </location>
</feature>
<protein>
    <submittedName>
        <fullName evidence="2">Winged helix DNA-binding domain-containing protein</fullName>
    </submittedName>
</protein>
<dbReference type="PANTHER" id="PTHR38479">
    <property type="entry name" value="LMO0824 PROTEIN"/>
    <property type="match status" value="1"/>
</dbReference>
<dbReference type="AlphaFoldDB" id="A0A1I0DTK6"/>